<keyword evidence="2 4" id="KW-0479">Metal-binding</keyword>
<dbReference type="InterPro" id="IPR036909">
    <property type="entry name" value="Cyt_c-like_dom_sf"/>
</dbReference>
<dbReference type="RefSeq" id="WP_147912890.1">
    <property type="nucleotide sequence ID" value="NZ_JBHUEJ010000031.1"/>
</dbReference>
<dbReference type="PROSITE" id="PS51007">
    <property type="entry name" value="CYTC"/>
    <property type="match status" value="1"/>
</dbReference>
<dbReference type="Gene3D" id="1.10.760.10">
    <property type="entry name" value="Cytochrome c-like domain"/>
    <property type="match status" value="1"/>
</dbReference>
<evidence type="ECO:0000256" key="1">
    <source>
        <dbReference type="ARBA" id="ARBA00022617"/>
    </source>
</evidence>
<comment type="caution">
    <text evidence="7">The sequence shown here is derived from an EMBL/GenBank/DDBJ whole genome shotgun (WGS) entry which is preliminary data.</text>
</comment>
<dbReference type="InterPro" id="IPR016823">
    <property type="entry name" value="Thiosulf_SoxX_II"/>
</dbReference>
<keyword evidence="1 4" id="KW-0349">Heme</keyword>
<dbReference type="InterPro" id="IPR030999">
    <property type="entry name" value="Thiosulf_SoxX"/>
</dbReference>
<accession>A0ABW4KVL0</accession>
<dbReference type="InterPro" id="IPR009056">
    <property type="entry name" value="Cyt_c-like_dom"/>
</dbReference>
<name>A0ABW4KVL0_9BURK</name>
<dbReference type="SUPFAM" id="SSF46626">
    <property type="entry name" value="Cytochrome c"/>
    <property type="match status" value="1"/>
</dbReference>
<gene>
    <name evidence="7" type="primary">soxX</name>
    <name evidence="7" type="ORF">ACFSF0_13530</name>
</gene>
<evidence type="ECO:0000256" key="2">
    <source>
        <dbReference type="ARBA" id="ARBA00022723"/>
    </source>
</evidence>
<proteinExistence type="predicted"/>
<sequence length="226" mass="24085">MKSPTSVFALSILAAVAVAGCATDIGSGSTSSQSSAELDALTQKIVGESFHDKGIVKVSKVFADDETIRACNAADVSGRPLDAETAKRIEALNMKTIKWPAGGKFIGDWKAGEALAQSGRGMTWTDSDKVPNGGNCYNCHQIDKKEISFGTIGPSLYNYGKLRGVKDPNAPESKAMVEYTWGKIWNSKAYNACSNMPRAGHMGILTEKQVADIVALLLDPRSPVNQ</sequence>
<feature type="domain" description="Cytochrome c" evidence="6">
    <location>
        <begin position="107"/>
        <end position="221"/>
    </location>
</feature>
<evidence type="ECO:0000256" key="3">
    <source>
        <dbReference type="ARBA" id="ARBA00023004"/>
    </source>
</evidence>
<evidence type="ECO:0000313" key="8">
    <source>
        <dbReference type="Proteomes" id="UP001597304"/>
    </source>
</evidence>
<keyword evidence="3 4" id="KW-0408">Iron</keyword>
<feature type="chain" id="PRO_5046833459" evidence="5">
    <location>
        <begin position="20"/>
        <end position="226"/>
    </location>
</feature>
<evidence type="ECO:0000313" key="7">
    <source>
        <dbReference type="EMBL" id="MFD1711634.1"/>
    </source>
</evidence>
<evidence type="ECO:0000256" key="4">
    <source>
        <dbReference type="PROSITE-ProRule" id="PRU00433"/>
    </source>
</evidence>
<dbReference type="EMBL" id="JBHUEJ010000031">
    <property type="protein sequence ID" value="MFD1711634.1"/>
    <property type="molecule type" value="Genomic_DNA"/>
</dbReference>
<feature type="signal peptide" evidence="5">
    <location>
        <begin position="1"/>
        <end position="19"/>
    </location>
</feature>
<keyword evidence="5" id="KW-0732">Signal</keyword>
<dbReference type="NCBIfam" id="TIGR04485">
    <property type="entry name" value="thiosulf_SoxX"/>
    <property type="match status" value="1"/>
</dbReference>
<dbReference type="Proteomes" id="UP001597304">
    <property type="component" value="Unassembled WGS sequence"/>
</dbReference>
<dbReference type="PIRSF" id="PIRSF024608">
    <property type="entry name" value="UCP024608"/>
    <property type="match status" value="1"/>
</dbReference>
<reference evidence="8" key="1">
    <citation type="journal article" date="2019" name="Int. J. Syst. Evol. Microbiol.">
        <title>The Global Catalogue of Microorganisms (GCM) 10K type strain sequencing project: providing services to taxonomists for standard genome sequencing and annotation.</title>
        <authorList>
            <consortium name="The Broad Institute Genomics Platform"/>
            <consortium name="The Broad Institute Genome Sequencing Center for Infectious Disease"/>
            <person name="Wu L."/>
            <person name="Ma J."/>
        </authorList>
    </citation>
    <scope>NUCLEOTIDE SEQUENCE [LARGE SCALE GENOMIC DNA]</scope>
    <source>
        <strain evidence="8">LMG 29247</strain>
    </source>
</reference>
<evidence type="ECO:0000256" key="5">
    <source>
        <dbReference type="SAM" id="SignalP"/>
    </source>
</evidence>
<dbReference type="PROSITE" id="PS51257">
    <property type="entry name" value="PROKAR_LIPOPROTEIN"/>
    <property type="match status" value="1"/>
</dbReference>
<keyword evidence="8" id="KW-1185">Reference proteome</keyword>
<dbReference type="Pfam" id="PF00034">
    <property type="entry name" value="Cytochrom_C"/>
    <property type="match status" value="1"/>
</dbReference>
<organism evidence="7 8">
    <name type="scientific">Ottowia flava</name>
    <dbReference type="NCBI Taxonomy" id="2675430"/>
    <lineage>
        <taxon>Bacteria</taxon>
        <taxon>Pseudomonadati</taxon>
        <taxon>Pseudomonadota</taxon>
        <taxon>Betaproteobacteria</taxon>
        <taxon>Burkholderiales</taxon>
        <taxon>Comamonadaceae</taxon>
        <taxon>Ottowia</taxon>
    </lineage>
</organism>
<protein>
    <submittedName>
        <fullName evidence="7">Sulfur oxidation c-type cytochrome SoxX</fullName>
    </submittedName>
</protein>
<evidence type="ECO:0000259" key="6">
    <source>
        <dbReference type="PROSITE" id="PS51007"/>
    </source>
</evidence>